<protein>
    <submittedName>
        <fullName evidence="4">Acetyltransferase (GNAT) family protein</fullName>
    </submittedName>
</protein>
<dbReference type="AlphaFoldDB" id="A0A1H1Q951"/>
<sequence>MELRSPASTDEAIRWLRAGTPTIDTPANRARLASGALERGFALGHRRPELVWAATAGPRVLGLVAAREVGDARLIDVLCLPDDADASAALLRRATEWALPSDDAEVSFGGPAHEPLRAPGVRRVLEPLEALGWRLRAARRHYELPASAVRAAAPQPGLRLERAAPGDEHRLTMLLETVLDGSLDARDRRAVDEHGLEGAARGLAHELLAADPIECIRFAVDDGADGRRDVGVASWLVMPSGHGYLLRVGVARAARGRGLGRALVAAATADLRAGGAHTLIADTDDENAPMQRAFAAAGWAPTESRIELVLA</sequence>
<feature type="domain" description="N-acetyltransferase" evidence="3">
    <location>
        <begin position="173"/>
        <end position="311"/>
    </location>
</feature>
<dbReference type="InterPro" id="IPR000182">
    <property type="entry name" value="GNAT_dom"/>
</dbReference>
<keyword evidence="5" id="KW-1185">Reference proteome</keyword>
<dbReference type="PANTHER" id="PTHR43877">
    <property type="entry name" value="AMINOALKYLPHOSPHONATE N-ACETYLTRANSFERASE-RELATED-RELATED"/>
    <property type="match status" value="1"/>
</dbReference>
<gene>
    <name evidence="4" type="ORF">SAMN04489719_1773</name>
</gene>
<name>A0A1H1Q951_9MICO</name>
<dbReference type="RefSeq" id="WP_092666675.1">
    <property type="nucleotide sequence ID" value="NZ_LT629734.1"/>
</dbReference>
<evidence type="ECO:0000256" key="2">
    <source>
        <dbReference type="ARBA" id="ARBA00023315"/>
    </source>
</evidence>
<dbReference type="SUPFAM" id="SSF55729">
    <property type="entry name" value="Acyl-CoA N-acyltransferases (Nat)"/>
    <property type="match status" value="1"/>
</dbReference>
<dbReference type="OrthoDB" id="7942268at2"/>
<keyword evidence="2" id="KW-0012">Acyltransferase</keyword>
<evidence type="ECO:0000256" key="1">
    <source>
        <dbReference type="ARBA" id="ARBA00022679"/>
    </source>
</evidence>
<evidence type="ECO:0000313" key="4">
    <source>
        <dbReference type="EMBL" id="SDS20012.1"/>
    </source>
</evidence>
<reference evidence="5" key="1">
    <citation type="submission" date="2016-10" db="EMBL/GenBank/DDBJ databases">
        <authorList>
            <person name="Varghese N."/>
            <person name="Submissions S."/>
        </authorList>
    </citation>
    <scope>NUCLEOTIDE SEQUENCE [LARGE SCALE GENOMIC DNA]</scope>
    <source>
        <strain evidence="5">DSM 22965</strain>
    </source>
</reference>
<proteinExistence type="predicted"/>
<dbReference type="CDD" id="cd04301">
    <property type="entry name" value="NAT_SF"/>
    <property type="match status" value="1"/>
</dbReference>
<evidence type="ECO:0000259" key="3">
    <source>
        <dbReference type="PROSITE" id="PS51186"/>
    </source>
</evidence>
<accession>A0A1H1Q951</accession>
<dbReference type="PROSITE" id="PS51186">
    <property type="entry name" value="GNAT"/>
    <property type="match status" value="1"/>
</dbReference>
<evidence type="ECO:0000313" key="5">
    <source>
        <dbReference type="Proteomes" id="UP000199649"/>
    </source>
</evidence>
<dbReference type="GO" id="GO:0016747">
    <property type="term" value="F:acyltransferase activity, transferring groups other than amino-acyl groups"/>
    <property type="evidence" value="ECO:0007669"/>
    <property type="project" value="InterPro"/>
</dbReference>
<dbReference type="Gene3D" id="3.40.630.30">
    <property type="match status" value="1"/>
</dbReference>
<dbReference type="Proteomes" id="UP000199649">
    <property type="component" value="Chromosome I"/>
</dbReference>
<organism evidence="4 5">
    <name type="scientific">Agrococcus carbonis</name>
    <dbReference type="NCBI Taxonomy" id="684552"/>
    <lineage>
        <taxon>Bacteria</taxon>
        <taxon>Bacillati</taxon>
        <taxon>Actinomycetota</taxon>
        <taxon>Actinomycetes</taxon>
        <taxon>Micrococcales</taxon>
        <taxon>Microbacteriaceae</taxon>
        <taxon>Agrococcus</taxon>
    </lineage>
</organism>
<dbReference type="STRING" id="684552.SAMN04489719_1773"/>
<dbReference type="InterPro" id="IPR016181">
    <property type="entry name" value="Acyl_CoA_acyltransferase"/>
</dbReference>
<dbReference type="InterPro" id="IPR050832">
    <property type="entry name" value="Bact_Acetyltransf"/>
</dbReference>
<dbReference type="EMBL" id="LT629734">
    <property type="protein sequence ID" value="SDS20012.1"/>
    <property type="molecule type" value="Genomic_DNA"/>
</dbReference>
<keyword evidence="1 4" id="KW-0808">Transferase</keyword>
<dbReference type="Pfam" id="PF00583">
    <property type="entry name" value="Acetyltransf_1"/>
    <property type="match status" value="1"/>
</dbReference>